<dbReference type="EMBL" id="ML991830">
    <property type="protein sequence ID" value="KAF2231196.1"/>
    <property type="molecule type" value="Genomic_DNA"/>
</dbReference>
<feature type="compositionally biased region" description="Acidic residues" evidence="1">
    <location>
        <begin position="293"/>
        <end position="303"/>
    </location>
</feature>
<feature type="compositionally biased region" description="Basic residues" evidence="1">
    <location>
        <begin position="404"/>
        <end position="413"/>
    </location>
</feature>
<reference evidence="2" key="1">
    <citation type="journal article" date="2020" name="Stud. Mycol.">
        <title>101 Dothideomycetes genomes: a test case for predicting lifestyles and emergence of pathogens.</title>
        <authorList>
            <person name="Haridas S."/>
            <person name="Albert R."/>
            <person name="Binder M."/>
            <person name="Bloem J."/>
            <person name="Labutti K."/>
            <person name="Salamov A."/>
            <person name="Andreopoulos B."/>
            <person name="Baker S."/>
            <person name="Barry K."/>
            <person name="Bills G."/>
            <person name="Bluhm B."/>
            <person name="Cannon C."/>
            <person name="Castanera R."/>
            <person name="Culley D."/>
            <person name="Daum C."/>
            <person name="Ezra D."/>
            <person name="Gonzalez J."/>
            <person name="Henrissat B."/>
            <person name="Kuo A."/>
            <person name="Liang C."/>
            <person name="Lipzen A."/>
            <person name="Lutzoni F."/>
            <person name="Magnuson J."/>
            <person name="Mondo S."/>
            <person name="Nolan M."/>
            <person name="Ohm R."/>
            <person name="Pangilinan J."/>
            <person name="Park H.-J."/>
            <person name="Ramirez L."/>
            <person name="Alfaro M."/>
            <person name="Sun H."/>
            <person name="Tritt A."/>
            <person name="Yoshinaga Y."/>
            <person name="Zwiers L.-H."/>
            <person name="Turgeon B."/>
            <person name="Goodwin S."/>
            <person name="Spatafora J."/>
            <person name="Crous P."/>
            <person name="Grigoriev I."/>
        </authorList>
    </citation>
    <scope>NUCLEOTIDE SEQUENCE</scope>
    <source>
        <strain evidence="2">Tuck. ex Michener</strain>
    </source>
</reference>
<evidence type="ECO:0000313" key="2">
    <source>
        <dbReference type="EMBL" id="KAF2231196.1"/>
    </source>
</evidence>
<dbReference type="AlphaFoldDB" id="A0A6A6GZE4"/>
<dbReference type="OrthoDB" id="5361617at2759"/>
<sequence>MPGKPESKIFNCVVDDIALIIGTKKSTRDGFRKWVANGAIRLYVPLYTLGQLDFLKSVSDRIGSEAREVLEWLDEVTTAHPQHAMLQGGQETYDTWAEVEKHLLPETLLSAPDDASDELTENLEQTSLGSATPSSPRSARSSTNSASAPASPAKTTKSISSVQSSQAPAPVSMPETEEKDTSPEDKSTIPQRLQPLLNHLLWRIHKDPQADSDFRSYIFVANNPDARSAAQRFGVRVKTFEQVREVIKREERDLKNRMAFWRKENQGASPVASPAPVAQAPEKPMEATKPPTDDVDPDSDEEVIVMRPRGSPPKPTVQTPAPAKPVLDPNDFGRAARSPNTAPTGPNRRGGRGGANASRGALRGSPKTQQHHAPFAGSAQRNPTCPIDPDSYARPPPSGGNMRGGRRKLWTPT</sequence>
<feature type="compositionally biased region" description="Low complexity" evidence="1">
    <location>
        <begin position="130"/>
        <end position="158"/>
    </location>
</feature>
<organism evidence="2 3">
    <name type="scientific">Viridothelium virens</name>
    <name type="common">Speckled blister lichen</name>
    <name type="synonym">Trypethelium virens</name>
    <dbReference type="NCBI Taxonomy" id="1048519"/>
    <lineage>
        <taxon>Eukaryota</taxon>
        <taxon>Fungi</taxon>
        <taxon>Dikarya</taxon>
        <taxon>Ascomycota</taxon>
        <taxon>Pezizomycotina</taxon>
        <taxon>Dothideomycetes</taxon>
        <taxon>Dothideomycetes incertae sedis</taxon>
        <taxon>Trypetheliales</taxon>
        <taxon>Trypetheliaceae</taxon>
        <taxon>Viridothelium</taxon>
    </lineage>
</organism>
<protein>
    <recommendedName>
        <fullName evidence="4">PIN domain-containing protein</fullName>
    </recommendedName>
</protein>
<evidence type="ECO:0008006" key="4">
    <source>
        <dbReference type="Google" id="ProtNLM"/>
    </source>
</evidence>
<proteinExistence type="predicted"/>
<gene>
    <name evidence="2" type="ORF">EV356DRAFT_526223</name>
</gene>
<name>A0A6A6GZE4_VIRVR</name>
<evidence type="ECO:0000313" key="3">
    <source>
        <dbReference type="Proteomes" id="UP000800092"/>
    </source>
</evidence>
<feature type="region of interest" description="Disordered" evidence="1">
    <location>
        <begin position="265"/>
        <end position="413"/>
    </location>
</feature>
<feature type="compositionally biased region" description="Low complexity" evidence="1">
    <location>
        <begin position="268"/>
        <end position="281"/>
    </location>
</feature>
<feature type="compositionally biased region" description="Low complexity" evidence="1">
    <location>
        <begin position="355"/>
        <end position="365"/>
    </location>
</feature>
<accession>A0A6A6GZE4</accession>
<dbReference type="Proteomes" id="UP000800092">
    <property type="component" value="Unassembled WGS sequence"/>
</dbReference>
<evidence type="ECO:0000256" key="1">
    <source>
        <dbReference type="SAM" id="MobiDB-lite"/>
    </source>
</evidence>
<keyword evidence="3" id="KW-1185">Reference proteome</keyword>
<feature type="region of interest" description="Disordered" evidence="1">
    <location>
        <begin position="115"/>
        <end position="190"/>
    </location>
</feature>